<sequence length="113" mass="12533">AVSYTWGDGEATLSVLLNNRSFSVKPNLWACLDHFTDDATKTSRAGRSTNSSAWTHIWVDSICIDQGNDTEKSDQVKRVDQTYSDAACVSIWLGDIPFSTWKAAIGEVLEQPY</sequence>
<dbReference type="InterPro" id="IPR010730">
    <property type="entry name" value="HET"/>
</dbReference>
<organism evidence="2 3">
    <name type="scientific">Lentithecium fluviatile CBS 122367</name>
    <dbReference type="NCBI Taxonomy" id="1168545"/>
    <lineage>
        <taxon>Eukaryota</taxon>
        <taxon>Fungi</taxon>
        <taxon>Dikarya</taxon>
        <taxon>Ascomycota</taxon>
        <taxon>Pezizomycotina</taxon>
        <taxon>Dothideomycetes</taxon>
        <taxon>Pleosporomycetidae</taxon>
        <taxon>Pleosporales</taxon>
        <taxon>Massarineae</taxon>
        <taxon>Lentitheciaceae</taxon>
        <taxon>Lentithecium</taxon>
    </lineage>
</organism>
<accession>A0A6G1JHK0</accession>
<proteinExistence type="predicted"/>
<dbReference type="PANTHER" id="PTHR24148">
    <property type="entry name" value="ANKYRIN REPEAT DOMAIN-CONTAINING PROTEIN 39 HOMOLOG-RELATED"/>
    <property type="match status" value="1"/>
</dbReference>
<dbReference type="AlphaFoldDB" id="A0A6G1JHK0"/>
<evidence type="ECO:0000313" key="2">
    <source>
        <dbReference type="EMBL" id="KAF2689623.1"/>
    </source>
</evidence>
<keyword evidence="3" id="KW-1185">Reference proteome</keyword>
<evidence type="ECO:0000313" key="3">
    <source>
        <dbReference type="Proteomes" id="UP000799291"/>
    </source>
</evidence>
<evidence type="ECO:0000259" key="1">
    <source>
        <dbReference type="Pfam" id="PF06985"/>
    </source>
</evidence>
<reference evidence="2" key="1">
    <citation type="journal article" date="2020" name="Stud. Mycol.">
        <title>101 Dothideomycetes genomes: a test case for predicting lifestyles and emergence of pathogens.</title>
        <authorList>
            <person name="Haridas S."/>
            <person name="Albert R."/>
            <person name="Binder M."/>
            <person name="Bloem J."/>
            <person name="Labutti K."/>
            <person name="Salamov A."/>
            <person name="Andreopoulos B."/>
            <person name="Baker S."/>
            <person name="Barry K."/>
            <person name="Bills G."/>
            <person name="Bluhm B."/>
            <person name="Cannon C."/>
            <person name="Castanera R."/>
            <person name="Culley D."/>
            <person name="Daum C."/>
            <person name="Ezra D."/>
            <person name="Gonzalez J."/>
            <person name="Henrissat B."/>
            <person name="Kuo A."/>
            <person name="Liang C."/>
            <person name="Lipzen A."/>
            <person name="Lutzoni F."/>
            <person name="Magnuson J."/>
            <person name="Mondo S."/>
            <person name="Nolan M."/>
            <person name="Ohm R."/>
            <person name="Pangilinan J."/>
            <person name="Park H.-J."/>
            <person name="Ramirez L."/>
            <person name="Alfaro M."/>
            <person name="Sun H."/>
            <person name="Tritt A."/>
            <person name="Yoshinaga Y."/>
            <person name="Zwiers L.-H."/>
            <person name="Turgeon B."/>
            <person name="Goodwin S."/>
            <person name="Spatafora J."/>
            <person name="Crous P."/>
            <person name="Grigoriev I."/>
        </authorList>
    </citation>
    <scope>NUCLEOTIDE SEQUENCE</scope>
    <source>
        <strain evidence="2">CBS 122367</strain>
    </source>
</reference>
<dbReference type="OrthoDB" id="2157530at2759"/>
<dbReference type="Pfam" id="PF06985">
    <property type="entry name" value="HET"/>
    <property type="match status" value="1"/>
</dbReference>
<dbReference type="EMBL" id="MU005572">
    <property type="protein sequence ID" value="KAF2689623.1"/>
    <property type="molecule type" value="Genomic_DNA"/>
</dbReference>
<feature type="domain" description="Heterokaryon incompatibility" evidence="1">
    <location>
        <begin position="1"/>
        <end position="95"/>
    </location>
</feature>
<feature type="non-terminal residue" evidence="2">
    <location>
        <position position="1"/>
    </location>
</feature>
<dbReference type="PANTHER" id="PTHR24148:SF73">
    <property type="entry name" value="HET DOMAIN PROTEIN (AFU_ORTHOLOGUE AFUA_8G01020)"/>
    <property type="match status" value="1"/>
</dbReference>
<name>A0A6G1JHK0_9PLEO</name>
<gene>
    <name evidence="2" type="ORF">K458DRAFT_291584</name>
</gene>
<dbReference type="Proteomes" id="UP000799291">
    <property type="component" value="Unassembled WGS sequence"/>
</dbReference>
<dbReference type="InterPro" id="IPR052895">
    <property type="entry name" value="HetReg/Transcr_Mod"/>
</dbReference>
<protein>
    <recommendedName>
        <fullName evidence="1">Heterokaryon incompatibility domain-containing protein</fullName>
    </recommendedName>
</protein>